<dbReference type="GO" id="GO:0016607">
    <property type="term" value="C:nuclear speck"/>
    <property type="evidence" value="ECO:0007669"/>
    <property type="project" value="InterPro"/>
</dbReference>
<evidence type="ECO:0000313" key="6">
    <source>
        <dbReference type="Proteomes" id="UP001367676"/>
    </source>
</evidence>
<dbReference type="GO" id="GO:0045944">
    <property type="term" value="P:positive regulation of transcription by RNA polymerase II"/>
    <property type="evidence" value="ECO:0007669"/>
    <property type="project" value="InterPro"/>
</dbReference>
<reference evidence="5 6" key="1">
    <citation type="submission" date="2024-03" db="EMBL/GenBank/DDBJ databases">
        <title>Adaptation during the transition from Ophiocordyceps entomopathogen to insect associate is accompanied by gene loss and intensified selection.</title>
        <authorList>
            <person name="Ward C.M."/>
            <person name="Onetto C.A."/>
            <person name="Borneman A.R."/>
        </authorList>
    </citation>
    <scope>NUCLEOTIDE SEQUENCE [LARGE SCALE GENOMIC DNA]</scope>
    <source>
        <strain evidence="5">AWRI1</strain>
        <tissue evidence="5">Single Adult Female</tissue>
    </source>
</reference>
<dbReference type="EMBL" id="JBBCAQ010000010">
    <property type="protein sequence ID" value="KAK7601541.1"/>
    <property type="molecule type" value="Genomic_DNA"/>
</dbReference>
<keyword evidence="3" id="KW-0539">Nucleus</keyword>
<dbReference type="Pfam" id="PF09596">
    <property type="entry name" value="MamL-1"/>
    <property type="match status" value="1"/>
</dbReference>
<proteinExistence type="inferred from homology"/>
<gene>
    <name evidence="5" type="ORF">V9T40_008982</name>
</gene>
<comment type="caution">
    <text evidence="5">The sequence shown here is derived from an EMBL/GenBank/DDBJ whole genome shotgun (WGS) entry which is preliminary data.</text>
</comment>
<evidence type="ECO:0000256" key="3">
    <source>
        <dbReference type="ARBA" id="ARBA00023242"/>
    </source>
</evidence>
<keyword evidence="6" id="KW-1185">Reference proteome</keyword>
<accession>A0AAN9TP24</accession>
<dbReference type="SMART" id="SM01275">
    <property type="entry name" value="MamL-1"/>
    <property type="match status" value="1"/>
</dbReference>
<dbReference type="AlphaFoldDB" id="A0AAN9TP24"/>
<evidence type="ECO:0000313" key="5">
    <source>
        <dbReference type="EMBL" id="KAK7601541.1"/>
    </source>
</evidence>
<name>A0AAN9TP24_9HEMI</name>
<dbReference type="InterPro" id="IPR019082">
    <property type="entry name" value="Mastermind-like_N"/>
</dbReference>
<dbReference type="GO" id="GO:0003713">
    <property type="term" value="F:transcription coactivator activity"/>
    <property type="evidence" value="ECO:0007669"/>
    <property type="project" value="InterPro"/>
</dbReference>
<organism evidence="5 6">
    <name type="scientific">Parthenolecanium corni</name>
    <dbReference type="NCBI Taxonomy" id="536013"/>
    <lineage>
        <taxon>Eukaryota</taxon>
        <taxon>Metazoa</taxon>
        <taxon>Ecdysozoa</taxon>
        <taxon>Arthropoda</taxon>
        <taxon>Hexapoda</taxon>
        <taxon>Insecta</taxon>
        <taxon>Pterygota</taxon>
        <taxon>Neoptera</taxon>
        <taxon>Paraneoptera</taxon>
        <taxon>Hemiptera</taxon>
        <taxon>Sternorrhyncha</taxon>
        <taxon>Coccoidea</taxon>
        <taxon>Coccidae</taxon>
        <taxon>Parthenolecanium</taxon>
    </lineage>
</organism>
<dbReference type="GO" id="GO:0007219">
    <property type="term" value="P:Notch signaling pathway"/>
    <property type="evidence" value="ECO:0007669"/>
    <property type="project" value="InterPro"/>
</dbReference>
<sequence>MAEVTPSKRQENLERFQNRLAGYKKHSQESARKYQHTFDAIIEQDSDQTLFLKQKFLQNKERKASKHKLNSNNQSLVSSHLMISQSGALHRIANPLDTSLNEDDTYDFVYHEDNS</sequence>
<evidence type="ECO:0000259" key="4">
    <source>
        <dbReference type="SMART" id="SM01275"/>
    </source>
</evidence>
<dbReference type="Proteomes" id="UP001367676">
    <property type="component" value="Unassembled WGS sequence"/>
</dbReference>
<feature type="domain" description="Neurogenic mastermind-like N-terminal" evidence="4">
    <location>
        <begin position="6"/>
        <end position="66"/>
    </location>
</feature>
<evidence type="ECO:0000256" key="1">
    <source>
        <dbReference type="ARBA" id="ARBA00004123"/>
    </source>
</evidence>
<protein>
    <recommendedName>
        <fullName evidence="4">Neurogenic mastermind-like N-terminal domain-containing protein</fullName>
    </recommendedName>
</protein>
<dbReference type="InterPro" id="IPR046370">
    <property type="entry name" value="MAML_N_sf"/>
</dbReference>
<comment type="similarity">
    <text evidence="2">Belongs to the mastermind family.</text>
</comment>
<comment type="subcellular location">
    <subcellularLocation>
        <location evidence="1">Nucleus</location>
    </subcellularLocation>
</comment>
<evidence type="ECO:0000256" key="2">
    <source>
        <dbReference type="ARBA" id="ARBA00008081"/>
    </source>
</evidence>
<dbReference type="Gene3D" id="6.10.250.970">
    <property type="match status" value="1"/>
</dbReference>